<comment type="similarity">
    <text evidence="1">Belongs to the peptidase C19 family.</text>
</comment>
<dbReference type="AlphaFoldDB" id="A0AAV2RYV5"/>
<dbReference type="InterPro" id="IPR038765">
    <property type="entry name" value="Papain-like_cys_pep_sf"/>
</dbReference>
<sequence>MYIKLQYLCKMKTILTLKDSICRSNTDDPGSNPVNGLKQVQGTCSQEDGPINSLKQAQSILLYLACSKLQHYVPEDIWEHPTIREKLRMFDGQVDASELFHRLLFVLDEILKSKGMFQLYGIVFGSSFTEQAICNICKHEKKGKSSFCTISLDVLKMMNVQESLYQMFKPIEINKYKCEKCQKINKTQKSISLTTLPAVLVLQLKRFDYDWDKECCVKLNDYLEFSEEIDMSPYTLHSNDIDTTYKLTGILTHDGDASGGIYISYVKYSLIGKEMWYKLSRNVTECIMDENLLEQKCFGGVGTCNAYMLFYTRFYASEHF</sequence>
<keyword evidence="4" id="KW-1185">Reference proteome</keyword>
<dbReference type="InterPro" id="IPR001394">
    <property type="entry name" value="Peptidase_C19_UCH"/>
</dbReference>
<dbReference type="SUPFAM" id="SSF54001">
    <property type="entry name" value="Cysteine proteinases"/>
    <property type="match status" value="1"/>
</dbReference>
<dbReference type="EMBL" id="CAXKWB010036559">
    <property type="protein sequence ID" value="CAL4148496.1"/>
    <property type="molecule type" value="Genomic_DNA"/>
</dbReference>
<dbReference type="Proteomes" id="UP001497623">
    <property type="component" value="Unassembled WGS sequence"/>
</dbReference>
<name>A0AAV2RYV5_MEGNR</name>
<dbReference type="PANTHER" id="PTHR24006">
    <property type="entry name" value="UBIQUITIN CARBOXYL-TERMINAL HYDROLASE"/>
    <property type="match status" value="1"/>
</dbReference>
<gene>
    <name evidence="3" type="ORF">MNOR_LOCUS30241</name>
</gene>
<dbReference type="PANTHER" id="PTHR24006:SF925">
    <property type="entry name" value="UBIQUITINYL HYDROLASE 1"/>
    <property type="match status" value="1"/>
</dbReference>
<accession>A0AAV2RYV5</accession>
<dbReference type="InterPro" id="IPR050164">
    <property type="entry name" value="Peptidase_C19"/>
</dbReference>
<evidence type="ECO:0000259" key="2">
    <source>
        <dbReference type="PROSITE" id="PS50235"/>
    </source>
</evidence>
<protein>
    <recommendedName>
        <fullName evidence="2">USP domain-containing protein</fullName>
    </recommendedName>
</protein>
<organism evidence="3 4">
    <name type="scientific">Meganyctiphanes norvegica</name>
    <name type="common">Northern krill</name>
    <name type="synonym">Thysanopoda norvegica</name>
    <dbReference type="NCBI Taxonomy" id="48144"/>
    <lineage>
        <taxon>Eukaryota</taxon>
        <taxon>Metazoa</taxon>
        <taxon>Ecdysozoa</taxon>
        <taxon>Arthropoda</taxon>
        <taxon>Crustacea</taxon>
        <taxon>Multicrustacea</taxon>
        <taxon>Malacostraca</taxon>
        <taxon>Eumalacostraca</taxon>
        <taxon>Eucarida</taxon>
        <taxon>Euphausiacea</taxon>
        <taxon>Euphausiidae</taxon>
        <taxon>Meganyctiphanes</taxon>
    </lineage>
</organism>
<dbReference type="Pfam" id="PF00443">
    <property type="entry name" value="UCH"/>
    <property type="match status" value="1"/>
</dbReference>
<evidence type="ECO:0000313" key="3">
    <source>
        <dbReference type="EMBL" id="CAL4148496.1"/>
    </source>
</evidence>
<dbReference type="GO" id="GO:0005634">
    <property type="term" value="C:nucleus"/>
    <property type="evidence" value="ECO:0007669"/>
    <property type="project" value="TreeGrafter"/>
</dbReference>
<feature type="domain" description="USP" evidence="2">
    <location>
        <begin position="1"/>
        <end position="314"/>
    </location>
</feature>
<comment type="caution">
    <text evidence="3">The sequence shown here is derived from an EMBL/GenBank/DDBJ whole genome shotgun (WGS) entry which is preliminary data.</text>
</comment>
<evidence type="ECO:0000256" key="1">
    <source>
        <dbReference type="ARBA" id="ARBA00009085"/>
    </source>
</evidence>
<proteinExistence type="inferred from homology"/>
<dbReference type="GO" id="GO:0005829">
    <property type="term" value="C:cytosol"/>
    <property type="evidence" value="ECO:0007669"/>
    <property type="project" value="TreeGrafter"/>
</dbReference>
<dbReference type="GO" id="GO:0016579">
    <property type="term" value="P:protein deubiquitination"/>
    <property type="evidence" value="ECO:0007669"/>
    <property type="project" value="InterPro"/>
</dbReference>
<dbReference type="GO" id="GO:0016477">
    <property type="term" value="P:cell migration"/>
    <property type="evidence" value="ECO:0007669"/>
    <property type="project" value="TreeGrafter"/>
</dbReference>
<dbReference type="GO" id="GO:0004843">
    <property type="term" value="F:cysteine-type deubiquitinase activity"/>
    <property type="evidence" value="ECO:0007669"/>
    <property type="project" value="InterPro"/>
</dbReference>
<reference evidence="3 4" key="1">
    <citation type="submission" date="2024-05" db="EMBL/GenBank/DDBJ databases">
        <authorList>
            <person name="Wallberg A."/>
        </authorList>
    </citation>
    <scope>NUCLEOTIDE SEQUENCE [LARGE SCALE GENOMIC DNA]</scope>
</reference>
<dbReference type="Gene3D" id="3.90.70.10">
    <property type="entry name" value="Cysteine proteinases"/>
    <property type="match status" value="1"/>
</dbReference>
<dbReference type="PROSITE" id="PS50235">
    <property type="entry name" value="USP_3"/>
    <property type="match status" value="1"/>
</dbReference>
<evidence type="ECO:0000313" key="4">
    <source>
        <dbReference type="Proteomes" id="UP001497623"/>
    </source>
</evidence>
<dbReference type="InterPro" id="IPR028889">
    <property type="entry name" value="USP"/>
</dbReference>